<dbReference type="Proteomes" id="UP001278500">
    <property type="component" value="Unassembled WGS sequence"/>
</dbReference>
<sequence>MDWDNFYAHFSAGQVPLPGLNHLSQSNMEANGTPSPAVQTQPQEAAHNNQNNNAIPPAPIAPGAGVQNVHHYNAPVQLGGQGLGEPVPMYVNVHGGYVNGGNANGGSVNNNHFNGGNNLTVHAPPPNPAPAPAPAVKPCDHPGCTNPVNHPGPRVKKCEAHLVSRVGPGRAAKMAACRTAGLDPCRGCTSGRPQRARGQSCWKCHHTRLKKRPKWMPRLSLGNLPSLSGPVLNKVPAFGYL</sequence>
<organism evidence="2 3">
    <name type="scientific">Neurospora tetraspora</name>
    <dbReference type="NCBI Taxonomy" id="94610"/>
    <lineage>
        <taxon>Eukaryota</taxon>
        <taxon>Fungi</taxon>
        <taxon>Dikarya</taxon>
        <taxon>Ascomycota</taxon>
        <taxon>Pezizomycotina</taxon>
        <taxon>Sordariomycetes</taxon>
        <taxon>Sordariomycetidae</taxon>
        <taxon>Sordariales</taxon>
        <taxon>Sordariaceae</taxon>
        <taxon>Neurospora</taxon>
    </lineage>
</organism>
<name>A0AAE0J0C2_9PEZI</name>
<gene>
    <name evidence="2" type="ORF">B0H65DRAFT_553570</name>
</gene>
<feature type="region of interest" description="Disordered" evidence="1">
    <location>
        <begin position="21"/>
        <end position="53"/>
    </location>
</feature>
<feature type="compositionally biased region" description="Polar residues" evidence="1">
    <location>
        <begin position="22"/>
        <end position="40"/>
    </location>
</feature>
<dbReference type="EMBL" id="JAUEPP010000010">
    <property type="protein sequence ID" value="KAK3334627.1"/>
    <property type="molecule type" value="Genomic_DNA"/>
</dbReference>
<evidence type="ECO:0000313" key="2">
    <source>
        <dbReference type="EMBL" id="KAK3334627.1"/>
    </source>
</evidence>
<proteinExistence type="predicted"/>
<feature type="compositionally biased region" description="Low complexity" evidence="1">
    <location>
        <begin position="41"/>
        <end position="53"/>
    </location>
</feature>
<protein>
    <submittedName>
        <fullName evidence="2">Uncharacterized protein</fullName>
    </submittedName>
</protein>
<comment type="caution">
    <text evidence="2">The sequence shown here is derived from an EMBL/GenBank/DDBJ whole genome shotgun (WGS) entry which is preliminary data.</text>
</comment>
<reference evidence="2" key="2">
    <citation type="submission" date="2023-06" db="EMBL/GenBank/DDBJ databases">
        <authorList>
            <consortium name="Lawrence Berkeley National Laboratory"/>
            <person name="Haridas S."/>
            <person name="Hensen N."/>
            <person name="Bonometti L."/>
            <person name="Westerberg I."/>
            <person name="Brannstrom I.O."/>
            <person name="Guillou S."/>
            <person name="Cros-Aarteil S."/>
            <person name="Calhoun S."/>
            <person name="Kuo A."/>
            <person name="Mondo S."/>
            <person name="Pangilinan J."/>
            <person name="Riley R."/>
            <person name="Labutti K."/>
            <person name="Andreopoulos B."/>
            <person name="Lipzen A."/>
            <person name="Chen C."/>
            <person name="Yanf M."/>
            <person name="Daum C."/>
            <person name="Ng V."/>
            <person name="Clum A."/>
            <person name="Steindorff A."/>
            <person name="Ohm R."/>
            <person name="Martin F."/>
            <person name="Silar P."/>
            <person name="Natvig D."/>
            <person name="Lalanne C."/>
            <person name="Gautier V."/>
            <person name="Ament-Velasquez S.L."/>
            <person name="Kruys A."/>
            <person name="Hutchinson M.I."/>
            <person name="Powell A.J."/>
            <person name="Barry K."/>
            <person name="Miller A.N."/>
            <person name="Grigoriev I.V."/>
            <person name="Debuchy R."/>
            <person name="Gladieux P."/>
            <person name="Thoren M.H."/>
            <person name="Johannesson H."/>
        </authorList>
    </citation>
    <scope>NUCLEOTIDE SEQUENCE</scope>
    <source>
        <strain evidence="2">CBS 560.94</strain>
    </source>
</reference>
<evidence type="ECO:0000256" key="1">
    <source>
        <dbReference type="SAM" id="MobiDB-lite"/>
    </source>
</evidence>
<evidence type="ECO:0000313" key="3">
    <source>
        <dbReference type="Proteomes" id="UP001278500"/>
    </source>
</evidence>
<reference evidence="2" key="1">
    <citation type="journal article" date="2023" name="Mol. Phylogenet. Evol.">
        <title>Genome-scale phylogeny and comparative genomics of the fungal order Sordariales.</title>
        <authorList>
            <person name="Hensen N."/>
            <person name="Bonometti L."/>
            <person name="Westerberg I."/>
            <person name="Brannstrom I.O."/>
            <person name="Guillou S."/>
            <person name="Cros-Aarteil S."/>
            <person name="Calhoun S."/>
            <person name="Haridas S."/>
            <person name="Kuo A."/>
            <person name="Mondo S."/>
            <person name="Pangilinan J."/>
            <person name="Riley R."/>
            <person name="LaButti K."/>
            <person name="Andreopoulos B."/>
            <person name="Lipzen A."/>
            <person name="Chen C."/>
            <person name="Yan M."/>
            <person name="Daum C."/>
            <person name="Ng V."/>
            <person name="Clum A."/>
            <person name="Steindorff A."/>
            <person name="Ohm R.A."/>
            <person name="Martin F."/>
            <person name="Silar P."/>
            <person name="Natvig D.O."/>
            <person name="Lalanne C."/>
            <person name="Gautier V."/>
            <person name="Ament-Velasquez S.L."/>
            <person name="Kruys A."/>
            <person name="Hutchinson M.I."/>
            <person name="Powell A.J."/>
            <person name="Barry K."/>
            <person name="Miller A.N."/>
            <person name="Grigoriev I.V."/>
            <person name="Debuchy R."/>
            <person name="Gladieux P."/>
            <person name="Hiltunen Thoren M."/>
            <person name="Johannesson H."/>
        </authorList>
    </citation>
    <scope>NUCLEOTIDE SEQUENCE</scope>
    <source>
        <strain evidence="2">CBS 560.94</strain>
    </source>
</reference>
<dbReference type="RefSeq" id="XP_062676793.1">
    <property type="nucleotide sequence ID" value="XM_062829972.1"/>
</dbReference>
<dbReference type="AlphaFoldDB" id="A0AAE0J0C2"/>
<keyword evidence="3" id="KW-1185">Reference proteome</keyword>
<dbReference type="GeneID" id="87867126"/>
<accession>A0AAE0J0C2</accession>